<name>A0A3D8Q4B6_9HELO</name>
<dbReference type="Proteomes" id="UP000256645">
    <property type="component" value="Unassembled WGS sequence"/>
</dbReference>
<dbReference type="InterPro" id="IPR029063">
    <property type="entry name" value="SAM-dependent_MTases_sf"/>
</dbReference>
<sequence length="115" mass="13058">MLALDFPPATLDAVVGMYSIIHLPRAEQVEMLRKIVAWLKPGGWVLANFGAEELAGKEAENWLQEEKGWMFWSGWGTEGTLDKVKEVGLEVVVQETVEDETDAKFLWILARKREL</sequence>
<comment type="caution">
    <text evidence="1">The sequence shown here is derived from an EMBL/GenBank/DDBJ whole genome shotgun (WGS) entry which is preliminary data.</text>
</comment>
<reference evidence="1 2" key="1">
    <citation type="journal article" date="2018" name="IMA Fungus">
        <title>IMA Genome-F 9: Draft genome sequence of Annulohypoxylon stygium, Aspergillus mulundensis, Berkeleyomyces basicola (syn. Thielaviopsis basicola), Ceratocystis smalleyi, two Cercospora beticola strains, Coleophoma cylindrospora, Fusarium fracticaudum, Phialophora cf. hyalina, and Morchella septimelata.</title>
        <authorList>
            <person name="Wingfield B.D."/>
            <person name="Bills G.F."/>
            <person name="Dong Y."/>
            <person name="Huang W."/>
            <person name="Nel W.J."/>
            <person name="Swalarsk-Parry B.S."/>
            <person name="Vaghefi N."/>
            <person name="Wilken P.M."/>
            <person name="An Z."/>
            <person name="de Beer Z.W."/>
            <person name="De Vos L."/>
            <person name="Chen L."/>
            <person name="Duong T.A."/>
            <person name="Gao Y."/>
            <person name="Hammerbacher A."/>
            <person name="Kikkert J.R."/>
            <person name="Li Y."/>
            <person name="Li H."/>
            <person name="Li K."/>
            <person name="Li Q."/>
            <person name="Liu X."/>
            <person name="Ma X."/>
            <person name="Naidoo K."/>
            <person name="Pethybridge S.J."/>
            <person name="Sun J."/>
            <person name="Steenkamp E.T."/>
            <person name="van der Nest M.A."/>
            <person name="van Wyk S."/>
            <person name="Wingfield M.J."/>
            <person name="Xiong C."/>
            <person name="Yue Q."/>
            <person name="Zhang X."/>
        </authorList>
    </citation>
    <scope>NUCLEOTIDE SEQUENCE [LARGE SCALE GENOMIC DNA]</scope>
    <source>
        <strain evidence="1 2">BP6252</strain>
    </source>
</reference>
<evidence type="ECO:0000313" key="1">
    <source>
        <dbReference type="EMBL" id="RDW56681.1"/>
    </source>
</evidence>
<organism evidence="1 2">
    <name type="scientific">Coleophoma cylindrospora</name>
    <dbReference type="NCBI Taxonomy" id="1849047"/>
    <lineage>
        <taxon>Eukaryota</taxon>
        <taxon>Fungi</taxon>
        <taxon>Dikarya</taxon>
        <taxon>Ascomycota</taxon>
        <taxon>Pezizomycotina</taxon>
        <taxon>Leotiomycetes</taxon>
        <taxon>Helotiales</taxon>
        <taxon>Dermateaceae</taxon>
        <taxon>Coleophoma</taxon>
    </lineage>
</organism>
<evidence type="ECO:0000313" key="2">
    <source>
        <dbReference type="Proteomes" id="UP000256645"/>
    </source>
</evidence>
<dbReference type="Gene3D" id="3.40.50.150">
    <property type="entry name" value="Vaccinia Virus protein VP39"/>
    <property type="match status" value="1"/>
</dbReference>
<evidence type="ECO:0008006" key="3">
    <source>
        <dbReference type="Google" id="ProtNLM"/>
    </source>
</evidence>
<dbReference type="EMBL" id="PDLM01000034">
    <property type="protein sequence ID" value="RDW56681.1"/>
    <property type="molecule type" value="Genomic_DNA"/>
</dbReference>
<accession>A0A3D8Q4B6</accession>
<dbReference type="AlphaFoldDB" id="A0A3D8Q4B6"/>
<dbReference type="STRING" id="1849047.A0A3D8Q4B6"/>
<gene>
    <name evidence="1" type="ORF">BP6252_14033</name>
</gene>
<proteinExistence type="predicted"/>
<protein>
    <recommendedName>
        <fullName evidence="3">Methyltransferase type 11 domain-containing protein</fullName>
    </recommendedName>
</protein>
<keyword evidence="2" id="KW-1185">Reference proteome</keyword>
<dbReference type="SUPFAM" id="SSF53335">
    <property type="entry name" value="S-adenosyl-L-methionine-dependent methyltransferases"/>
    <property type="match status" value="1"/>
</dbReference>
<dbReference type="OrthoDB" id="540004at2759"/>